<feature type="chain" id="PRO_5002081421" description="Lysozyme" evidence="1">
    <location>
        <begin position="17"/>
        <end position="136"/>
    </location>
</feature>
<organism evidence="2 3">
    <name type="scientific">Oesophagostomum dentatum</name>
    <name type="common">Nodular worm</name>
    <dbReference type="NCBI Taxonomy" id="61180"/>
    <lineage>
        <taxon>Eukaryota</taxon>
        <taxon>Metazoa</taxon>
        <taxon>Ecdysozoa</taxon>
        <taxon>Nematoda</taxon>
        <taxon>Chromadorea</taxon>
        <taxon>Rhabditida</taxon>
        <taxon>Rhabditina</taxon>
        <taxon>Rhabditomorpha</taxon>
        <taxon>Strongyloidea</taxon>
        <taxon>Strongylidae</taxon>
        <taxon>Oesophagostomum</taxon>
    </lineage>
</organism>
<keyword evidence="1" id="KW-0732">Signal</keyword>
<dbReference type="PANTHER" id="PTHR23208:SF14">
    <property type="entry name" value="GLYCOSIDE HYDROLASE FAMILY 25 PROTEIN-RELATED"/>
    <property type="match status" value="1"/>
</dbReference>
<dbReference type="OrthoDB" id="5816419at2759"/>
<reference evidence="2 3" key="1">
    <citation type="submission" date="2014-03" db="EMBL/GenBank/DDBJ databases">
        <title>Draft genome of the hookworm Oesophagostomum dentatum.</title>
        <authorList>
            <person name="Mitreva M."/>
        </authorList>
    </citation>
    <scope>NUCLEOTIDE SEQUENCE [LARGE SCALE GENOMIC DNA]</scope>
    <source>
        <strain evidence="2 3">OD-Hann</strain>
    </source>
</reference>
<feature type="signal peptide" evidence="1">
    <location>
        <begin position="1"/>
        <end position="16"/>
    </location>
</feature>
<dbReference type="GO" id="GO:0045087">
    <property type="term" value="P:innate immune response"/>
    <property type="evidence" value="ECO:0007669"/>
    <property type="project" value="TreeGrafter"/>
</dbReference>
<accession>A0A0B1S8M8</accession>
<protein>
    <recommendedName>
        <fullName evidence="4">Lysozyme</fullName>
    </recommendedName>
</protein>
<keyword evidence="3" id="KW-1185">Reference proteome</keyword>
<evidence type="ECO:0000256" key="1">
    <source>
        <dbReference type="SAM" id="SignalP"/>
    </source>
</evidence>
<dbReference type="InterPro" id="IPR051595">
    <property type="entry name" value="GH25_Enzymes"/>
</dbReference>
<evidence type="ECO:0008006" key="4">
    <source>
        <dbReference type="Google" id="ProtNLM"/>
    </source>
</evidence>
<dbReference type="InterPro" id="IPR017853">
    <property type="entry name" value="GH"/>
</dbReference>
<proteinExistence type="predicted"/>
<dbReference type="Proteomes" id="UP000053660">
    <property type="component" value="Unassembled WGS sequence"/>
</dbReference>
<evidence type="ECO:0000313" key="3">
    <source>
        <dbReference type="Proteomes" id="UP000053660"/>
    </source>
</evidence>
<dbReference type="GO" id="GO:0007165">
    <property type="term" value="P:signal transduction"/>
    <property type="evidence" value="ECO:0007669"/>
    <property type="project" value="TreeGrafter"/>
</dbReference>
<dbReference type="SUPFAM" id="SSF51445">
    <property type="entry name" value="(Trans)glycosidases"/>
    <property type="match status" value="1"/>
</dbReference>
<sequence length="136" mass="15039">MRIILLLASLIVACYARRSKTTTPRVPSTPMAYGVDLDKAISTDDFKCLKKKGYRAAFIRAYDPSGAGKFDDSARHNFYNAKKGQSAGLMTEMFMIPNPRSAKSGKTQFMELYKGLTANGIDVNRVFVQVCLVTVV</sequence>
<dbReference type="EMBL" id="KN591464">
    <property type="protein sequence ID" value="KHJ81294.1"/>
    <property type="molecule type" value="Genomic_DNA"/>
</dbReference>
<gene>
    <name evidence="2" type="ORF">OESDEN_19020</name>
</gene>
<name>A0A0B1S8M8_OESDE</name>
<evidence type="ECO:0000313" key="2">
    <source>
        <dbReference type="EMBL" id="KHJ81294.1"/>
    </source>
</evidence>
<dbReference type="AlphaFoldDB" id="A0A0B1S8M8"/>
<dbReference type="Gene3D" id="3.20.20.80">
    <property type="entry name" value="Glycosidases"/>
    <property type="match status" value="1"/>
</dbReference>
<dbReference type="PANTHER" id="PTHR23208">
    <property type="entry name" value="LYSOZYME PROTEIN"/>
    <property type="match status" value="1"/>
</dbReference>